<dbReference type="InterPro" id="IPR005886">
    <property type="entry name" value="UDP_G4E"/>
</dbReference>
<dbReference type="CDD" id="cd05247">
    <property type="entry name" value="UDP_G4E_1_SDR_e"/>
    <property type="match status" value="1"/>
</dbReference>
<dbReference type="Gene3D" id="3.40.50.720">
    <property type="entry name" value="NAD(P)-binding Rossmann-like Domain"/>
    <property type="match status" value="1"/>
</dbReference>
<evidence type="ECO:0000256" key="1">
    <source>
        <dbReference type="ARBA" id="ARBA00000083"/>
    </source>
</evidence>
<dbReference type="Pfam" id="PF16363">
    <property type="entry name" value="GDP_Man_Dehyd"/>
    <property type="match status" value="1"/>
</dbReference>
<reference evidence="10" key="1">
    <citation type="submission" date="2021-01" db="EMBL/GenBank/DDBJ databases">
        <authorList>
            <person name="Corre E."/>
            <person name="Pelletier E."/>
            <person name="Niang G."/>
            <person name="Scheremetjew M."/>
            <person name="Finn R."/>
            <person name="Kale V."/>
            <person name="Holt S."/>
            <person name="Cochrane G."/>
            <person name="Meng A."/>
            <person name="Brown T."/>
            <person name="Cohen L."/>
        </authorList>
    </citation>
    <scope>NUCLEOTIDE SEQUENCE</scope>
    <source>
        <strain evidence="10">CCMP722</strain>
    </source>
</reference>
<evidence type="ECO:0000256" key="4">
    <source>
        <dbReference type="ARBA" id="ARBA00007637"/>
    </source>
</evidence>
<sequence length="395" mass="42666">MTGTVLVTGGAGYIGTHTSLCLLEQGFHVVVVDNLSNSAEEAITRTKSLAGDKGKNLIFYKLDVLDYEALEAVFKKHKIDVVIHFAGLKAVGESVAKPLWYYHNNITSTLQMLDIMGKYGCKQLVFSSSATVYGDPKTVPVTEESPLSGTNPYGRTKLFQEDIFRDLHVADKEWRICLLRYFNPVGAHPSGKIGEDPKGHPNNLMPFIQQVAVGRRPFLSVFGHDYPTKDGTGVRDYIHVVDLGEAHVAAVVKIMKSPALGCVAYNIGTGKGSSVLELVGAYGAAAGKEIPYQLADKRPGDSAEVWAITDKAASQEGLGWKAKLGIDEACRDSWNWISNNPNGYNTSADAGGAPAGAGERLAIFQKKPIWKHALGFVPLLRRLVVNNAGVLNVGK</sequence>
<dbReference type="SUPFAM" id="SSF51735">
    <property type="entry name" value="NAD(P)-binding Rossmann-fold domains"/>
    <property type="match status" value="1"/>
</dbReference>
<proteinExistence type="inferred from homology"/>
<dbReference type="NCBIfam" id="TIGR01179">
    <property type="entry name" value="galE"/>
    <property type="match status" value="1"/>
</dbReference>
<evidence type="ECO:0000256" key="2">
    <source>
        <dbReference type="ARBA" id="ARBA00001911"/>
    </source>
</evidence>
<organism evidence="10">
    <name type="scientific">Pyramimonas obovata</name>
    <dbReference type="NCBI Taxonomy" id="1411642"/>
    <lineage>
        <taxon>Eukaryota</taxon>
        <taxon>Viridiplantae</taxon>
        <taxon>Chlorophyta</taxon>
        <taxon>Pyramimonadophyceae</taxon>
        <taxon>Pyramimonadales</taxon>
        <taxon>Pyramimonadaceae</taxon>
        <taxon>Pyramimonas</taxon>
        <taxon>Pyramimonas incertae sedis</taxon>
    </lineage>
</organism>
<dbReference type="GO" id="GO:0005829">
    <property type="term" value="C:cytosol"/>
    <property type="evidence" value="ECO:0007669"/>
    <property type="project" value="TreeGrafter"/>
</dbReference>
<evidence type="ECO:0000256" key="6">
    <source>
        <dbReference type="ARBA" id="ARBA00023027"/>
    </source>
</evidence>
<dbReference type="GO" id="GO:0003978">
    <property type="term" value="F:UDP-glucose 4-epimerase activity"/>
    <property type="evidence" value="ECO:0007669"/>
    <property type="project" value="UniProtKB-UniRule"/>
</dbReference>
<keyword evidence="7 8" id="KW-0413">Isomerase</keyword>
<accession>A0A7S0RC86</accession>
<dbReference type="EMBL" id="HBFA01022948">
    <property type="protein sequence ID" value="CAD8673174.1"/>
    <property type="molecule type" value="Transcribed_RNA"/>
</dbReference>
<dbReference type="InterPro" id="IPR016040">
    <property type="entry name" value="NAD(P)-bd_dom"/>
</dbReference>
<dbReference type="UniPathway" id="UPA00214"/>
<dbReference type="PANTHER" id="PTHR43725:SF47">
    <property type="entry name" value="UDP-GLUCOSE 4-EPIMERASE"/>
    <property type="match status" value="1"/>
</dbReference>
<evidence type="ECO:0000256" key="3">
    <source>
        <dbReference type="ARBA" id="ARBA00004947"/>
    </source>
</evidence>
<name>A0A7S0RC86_9CHLO</name>
<evidence type="ECO:0000313" key="10">
    <source>
        <dbReference type="EMBL" id="CAD8673174.1"/>
    </source>
</evidence>
<evidence type="ECO:0000256" key="8">
    <source>
        <dbReference type="RuleBase" id="RU366046"/>
    </source>
</evidence>
<evidence type="ECO:0000259" key="9">
    <source>
        <dbReference type="Pfam" id="PF16363"/>
    </source>
</evidence>
<comment type="pathway">
    <text evidence="3 8">Carbohydrate metabolism; galactose metabolism.</text>
</comment>
<keyword evidence="8" id="KW-0119">Carbohydrate metabolism</keyword>
<dbReference type="EC" id="5.1.3.-" evidence="8"/>
<evidence type="ECO:0000256" key="5">
    <source>
        <dbReference type="ARBA" id="ARBA00013189"/>
    </source>
</evidence>
<dbReference type="PANTHER" id="PTHR43725">
    <property type="entry name" value="UDP-GLUCOSE 4-EPIMERASE"/>
    <property type="match status" value="1"/>
</dbReference>
<evidence type="ECO:0000256" key="7">
    <source>
        <dbReference type="ARBA" id="ARBA00023235"/>
    </source>
</evidence>
<dbReference type="Gene3D" id="3.90.25.10">
    <property type="entry name" value="UDP-galactose 4-epimerase, domain 1"/>
    <property type="match status" value="1"/>
</dbReference>
<dbReference type="GO" id="GO:0006012">
    <property type="term" value="P:galactose metabolic process"/>
    <property type="evidence" value="ECO:0007669"/>
    <property type="project" value="UniProtKB-UniPathway"/>
</dbReference>
<dbReference type="InterPro" id="IPR036291">
    <property type="entry name" value="NAD(P)-bd_dom_sf"/>
</dbReference>
<comment type="similarity">
    <text evidence="4 8">Belongs to the NAD(P)-dependent epimerase/dehydratase family.</text>
</comment>
<comment type="catalytic activity">
    <reaction evidence="1">
        <text>UDP-alpha-D-glucose = UDP-alpha-D-galactose</text>
        <dbReference type="Rhea" id="RHEA:22168"/>
        <dbReference type="ChEBI" id="CHEBI:58885"/>
        <dbReference type="ChEBI" id="CHEBI:66914"/>
        <dbReference type="EC" id="5.1.3.2"/>
    </reaction>
</comment>
<dbReference type="NCBIfam" id="NF007956">
    <property type="entry name" value="PRK10675.1"/>
    <property type="match status" value="1"/>
</dbReference>
<protein>
    <recommendedName>
        <fullName evidence="5 8">UDP-glucose 4-epimerase</fullName>
        <ecNumber evidence="8">5.1.3.-</ecNumber>
    </recommendedName>
</protein>
<gene>
    <name evidence="10" type="ORF">POBO1169_LOCUS11655</name>
</gene>
<keyword evidence="6 8" id="KW-0520">NAD</keyword>
<dbReference type="AlphaFoldDB" id="A0A7S0RC86"/>
<comment type="cofactor">
    <cofactor evidence="2 8">
        <name>NAD(+)</name>
        <dbReference type="ChEBI" id="CHEBI:57540"/>
    </cofactor>
</comment>
<feature type="domain" description="NAD(P)-binding" evidence="9">
    <location>
        <begin position="6"/>
        <end position="332"/>
    </location>
</feature>